<evidence type="ECO:0000313" key="3">
    <source>
        <dbReference type="Proteomes" id="UP000663193"/>
    </source>
</evidence>
<dbReference type="InterPro" id="IPR011009">
    <property type="entry name" value="Kinase-like_dom_sf"/>
</dbReference>
<evidence type="ECO:0000313" key="2">
    <source>
        <dbReference type="EMBL" id="QRD04881.1"/>
    </source>
</evidence>
<keyword evidence="3" id="KW-1185">Reference proteome</keyword>
<dbReference type="KEGG" id="pno:SNOG_10792"/>
<accession>A0A7U2I681</accession>
<dbReference type="PROSITE" id="PS50011">
    <property type="entry name" value="PROTEIN_KINASE_DOM"/>
    <property type="match status" value="1"/>
</dbReference>
<protein>
    <recommendedName>
        <fullName evidence="1">Protein kinase domain-containing protein</fullName>
    </recommendedName>
</protein>
<dbReference type="EMBL" id="CP069039">
    <property type="protein sequence ID" value="QRD04881.1"/>
    <property type="molecule type" value="Genomic_DNA"/>
</dbReference>
<dbReference type="VEuPathDB" id="FungiDB:JI435_107920"/>
<evidence type="ECO:0000259" key="1">
    <source>
        <dbReference type="PROSITE" id="PS50011"/>
    </source>
</evidence>
<dbReference type="PANTHER" id="PTHR24419">
    <property type="entry name" value="INTERLEUKIN-1 RECEPTOR-ASSOCIATED KINASE"/>
    <property type="match status" value="1"/>
</dbReference>
<reference evidence="3" key="1">
    <citation type="journal article" date="2021" name="BMC Genomics">
        <title>Chromosome-level genome assembly and manually-curated proteome of model necrotroph Parastagonospora nodorum Sn15 reveals a genome-wide trove of candidate effector homologs, and redundancy of virulence-related functions within an accessory chromosome.</title>
        <authorList>
            <person name="Bertazzoni S."/>
            <person name="Jones D.A.B."/>
            <person name="Phan H.T."/>
            <person name="Tan K.-C."/>
            <person name="Hane J.K."/>
        </authorList>
    </citation>
    <scope>NUCLEOTIDE SEQUENCE [LARGE SCALE GENOMIC DNA]</scope>
    <source>
        <strain evidence="3">SN15 / ATCC MYA-4574 / FGSC 10173)</strain>
    </source>
</reference>
<dbReference type="RefSeq" id="XP_001801051.1">
    <property type="nucleotide sequence ID" value="XM_001800999.1"/>
</dbReference>
<sequence length="342" mass="38099">MTDEQYQGIPESVMIEFEPSPDIPNSFLLVSEAGSGCHADAYFCLPKDAVAATQAREQGNVADKVSALMSTLQVVKIACPIGLDGIRDEVIALKAIREQQPEGVCLPFFELTAVDTFSPTQNWIATSTLSICCDLATLLERYQTMPEPLVWLIFWQLRKALHFLHNTCDPPMIHNDLHAGNIILGYAEGSELLQVKVIDFGLARLDDSNCPVNQFRRDYSGLADVMDKVMHGSDLNYMGCNMCKHLPDPNGQGPMLHSFHWLINEMLWTAGNERSYGLLCKRFGPFAHRQILSMPQTARTQIRDMILGVTRPRSEVMHTKITELLTAKAQNVAQTACSESTI</sequence>
<dbReference type="InterPro" id="IPR000719">
    <property type="entry name" value="Prot_kinase_dom"/>
</dbReference>
<gene>
    <name evidence="2" type="ORF">JI435_107920</name>
</gene>
<dbReference type="SMART" id="SM00220">
    <property type="entry name" value="S_TKc"/>
    <property type="match status" value="1"/>
</dbReference>
<proteinExistence type="predicted"/>
<dbReference type="GO" id="GO:0005524">
    <property type="term" value="F:ATP binding"/>
    <property type="evidence" value="ECO:0007669"/>
    <property type="project" value="InterPro"/>
</dbReference>
<dbReference type="PANTHER" id="PTHR24419:SF18">
    <property type="entry name" value="SERINE_THREONINE-PROTEIN KINASE HASPIN"/>
    <property type="match status" value="1"/>
</dbReference>
<dbReference type="Gene3D" id="1.10.510.10">
    <property type="entry name" value="Transferase(Phosphotransferase) domain 1"/>
    <property type="match status" value="1"/>
</dbReference>
<dbReference type="GO" id="GO:0004672">
    <property type="term" value="F:protein kinase activity"/>
    <property type="evidence" value="ECO:0007669"/>
    <property type="project" value="InterPro"/>
</dbReference>
<dbReference type="Pfam" id="PF00069">
    <property type="entry name" value="Pkinase"/>
    <property type="match status" value="1"/>
</dbReference>
<dbReference type="Proteomes" id="UP000663193">
    <property type="component" value="Chromosome 17"/>
</dbReference>
<dbReference type="AlphaFoldDB" id="A0A7U2I681"/>
<feature type="domain" description="Protein kinase" evidence="1">
    <location>
        <begin position="27"/>
        <end position="342"/>
    </location>
</feature>
<dbReference type="SUPFAM" id="SSF56112">
    <property type="entry name" value="Protein kinase-like (PK-like)"/>
    <property type="match status" value="1"/>
</dbReference>
<name>A0A7U2I681_PHANO</name>
<organism evidence="2 3">
    <name type="scientific">Phaeosphaeria nodorum (strain SN15 / ATCC MYA-4574 / FGSC 10173)</name>
    <name type="common">Glume blotch fungus</name>
    <name type="synonym">Parastagonospora nodorum</name>
    <dbReference type="NCBI Taxonomy" id="321614"/>
    <lineage>
        <taxon>Eukaryota</taxon>
        <taxon>Fungi</taxon>
        <taxon>Dikarya</taxon>
        <taxon>Ascomycota</taxon>
        <taxon>Pezizomycotina</taxon>
        <taxon>Dothideomycetes</taxon>
        <taxon>Pleosporomycetidae</taxon>
        <taxon>Pleosporales</taxon>
        <taxon>Pleosporineae</taxon>
        <taxon>Phaeosphaeriaceae</taxon>
        <taxon>Parastagonospora</taxon>
    </lineage>
</organism>
<dbReference type="OrthoDB" id="3795368at2759"/>